<name>A0A183SEP6_SCHSO</name>
<evidence type="ECO:0000313" key="3">
    <source>
        <dbReference type="WBParaSite" id="SSLN_0000278101-mRNA-1"/>
    </source>
</evidence>
<dbReference type="AlphaFoldDB" id="A0A183SEP6"/>
<accession>A0A183SEP6</accession>
<reference evidence="3" key="1">
    <citation type="submission" date="2016-06" db="UniProtKB">
        <authorList>
            <consortium name="WormBaseParasite"/>
        </authorList>
    </citation>
    <scope>IDENTIFICATION</scope>
</reference>
<dbReference type="EMBL" id="UYSU01032314">
    <property type="protein sequence ID" value="VDL89079.1"/>
    <property type="molecule type" value="Genomic_DNA"/>
</dbReference>
<reference evidence="1 2" key="2">
    <citation type="submission" date="2018-11" db="EMBL/GenBank/DDBJ databases">
        <authorList>
            <consortium name="Pathogen Informatics"/>
        </authorList>
    </citation>
    <scope>NUCLEOTIDE SEQUENCE [LARGE SCALE GENOMIC DNA]</scope>
    <source>
        <strain evidence="1 2">NST_G2</strain>
    </source>
</reference>
<organism evidence="3">
    <name type="scientific">Schistocephalus solidus</name>
    <name type="common">Tapeworm</name>
    <dbReference type="NCBI Taxonomy" id="70667"/>
    <lineage>
        <taxon>Eukaryota</taxon>
        <taxon>Metazoa</taxon>
        <taxon>Spiralia</taxon>
        <taxon>Lophotrochozoa</taxon>
        <taxon>Platyhelminthes</taxon>
        <taxon>Cestoda</taxon>
        <taxon>Eucestoda</taxon>
        <taxon>Diphyllobothriidea</taxon>
        <taxon>Diphyllobothriidae</taxon>
        <taxon>Schistocephalus</taxon>
    </lineage>
</organism>
<keyword evidence="2" id="KW-1185">Reference proteome</keyword>
<dbReference type="WBParaSite" id="SSLN_0000278101-mRNA-1">
    <property type="protein sequence ID" value="SSLN_0000278101-mRNA-1"/>
    <property type="gene ID" value="SSLN_0000278101"/>
</dbReference>
<evidence type="ECO:0000313" key="1">
    <source>
        <dbReference type="EMBL" id="VDL89079.1"/>
    </source>
</evidence>
<dbReference type="Proteomes" id="UP000275846">
    <property type="component" value="Unassembled WGS sequence"/>
</dbReference>
<gene>
    <name evidence="1" type="ORF">SSLN_LOCUS2694</name>
</gene>
<dbReference type="OrthoDB" id="6312261at2759"/>
<protein>
    <submittedName>
        <fullName evidence="3">Secreted protein</fullName>
    </submittedName>
</protein>
<evidence type="ECO:0000313" key="2">
    <source>
        <dbReference type="Proteomes" id="UP000275846"/>
    </source>
</evidence>
<proteinExistence type="predicted"/>
<sequence length="86" mass="8783">MPAPGRTTLPGSECWVPTVSVAVTIPVSFFCEPVRNTVSCFLLPPSDTGEGHVDVPSVAALAAAGLCSRPEAKSTGRTGAQGDPRC</sequence>